<feature type="compositionally biased region" description="Polar residues" evidence="1">
    <location>
        <begin position="598"/>
        <end position="622"/>
    </location>
</feature>
<gene>
    <name evidence="2" type="ORF">BGW38_006527</name>
</gene>
<accession>A0A9P6KAW5</accession>
<name>A0A9P6KAW5_9FUNG</name>
<proteinExistence type="predicted"/>
<dbReference type="OrthoDB" id="2444943at2759"/>
<organism evidence="2 3">
    <name type="scientific">Lunasporangiospora selenospora</name>
    <dbReference type="NCBI Taxonomy" id="979761"/>
    <lineage>
        <taxon>Eukaryota</taxon>
        <taxon>Fungi</taxon>
        <taxon>Fungi incertae sedis</taxon>
        <taxon>Mucoromycota</taxon>
        <taxon>Mortierellomycotina</taxon>
        <taxon>Mortierellomycetes</taxon>
        <taxon>Mortierellales</taxon>
        <taxon>Mortierellaceae</taxon>
        <taxon>Lunasporangiospora</taxon>
    </lineage>
</organism>
<dbReference type="AlphaFoldDB" id="A0A9P6KAW5"/>
<feature type="compositionally biased region" description="Basic and acidic residues" evidence="1">
    <location>
        <begin position="467"/>
        <end position="476"/>
    </location>
</feature>
<feature type="compositionally biased region" description="Low complexity" evidence="1">
    <location>
        <begin position="477"/>
        <end position="492"/>
    </location>
</feature>
<feature type="compositionally biased region" description="Low complexity" evidence="1">
    <location>
        <begin position="222"/>
        <end position="233"/>
    </location>
</feature>
<keyword evidence="3" id="KW-1185">Reference proteome</keyword>
<feature type="compositionally biased region" description="Polar residues" evidence="1">
    <location>
        <begin position="246"/>
        <end position="259"/>
    </location>
</feature>
<sequence length="711" mass="76098">MERLLDLLLCTLSAGPDQWIPWHLYDFFVKPQGQKYNDLVELLPTQSQKIIRAIMETVDAFLDYEVSVVQQQHRIQPPTQPQPPQLPPQQTTKAFLAGVMTSNNSGAVSGGTLPSTLALAKRSVAAQSHLRSKSDIYGPPRAVAAAMPVGTAAPHFNRPPLTESRNHHGGNLGNGDRIHEDIAIRARKRRSLLDTLAPLVFRPRQDSSGIHGSAHSYFDRPLQGQGSLSGYSSRTLPHRPTIQHLPPTSSIQGSTQATTDGLLPMNDRVRKRNSIAAGMSLSLSSSPMTNMTPTASGTVGTGSAIMMVGSQQTPMATAPGAVAMGREQEREAGIRAFENLVSAFEEEYHAHKPSLGVGSSPLTLDSQRSIHGVLGIVGVSTPDLRTTASTTPGLSGATSHGPGVGRYNSVMSSTLPPLPNRPSRSMPDAMAISRATTSGIADSDEVDGGRIGVRPKIRPAMVPRTRSKSESREKSHCSTSSSSSSNDGPSSIAEREAAVEAIARARALKRNSLPYGRSMARLSSSWTVWEDHVLVVEEEEIVIKDTSDEDSIAGGREKRQQQQQKPLSFQPTPAPQLPAAPVAHHIQWSRGRMEERQVQTVVESLQHSSTQPTKSDSPSTAQRDGHEGDEGWTFIQGESTLDPLIAKVHGSVGGTQPSSSPTEKASGETLSSTPVSRVKRRQKTISGTFGSLTRLVSSRRGGAGEGSSKGI</sequence>
<protein>
    <submittedName>
        <fullName evidence="2">Uncharacterized protein</fullName>
    </submittedName>
</protein>
<dbReference type="Proteomes" id="UP000780801">
    <property type="component" value="Unassembled WGS sequence"/>
</dbReference>
<evidence type="ECO:0000313" key="3">
    <source>
        <dbReference type="Proteomes" id="UP000780801"/>
    </source>
</evidence>
<feature type="region of interest" description="Disordered" evidence="1">
    <location>
        <begin position="648"/>
        <end position="711"/>
    </location>
</feature>
<evidence type="ECO:0000313" key="2">
    <source>
        <dbReference type="EMBL" id="KAF9577947.1"/>
    </source>
</evidence>
<comment type="caution">
    <text evidence="2">The sequence shown here is derived from an EMBL/GenBank/DDBJ whole genome shotgun (WGS) entry which is preliminary data.</text>
</comment>
<feature type="compositionally biased region" description="Gly residues" evidence="1">
    <location>
        <begin position="701"/>
        <end position="711"/>
    </location>
</feature>
<feature type="compositionally biased region" description="Polar residues" evidence="1">
    <location>
        <begin position="684"/>
        <end position="696"/>
    </location>
</feature>
<reference evidence="2" key="1">
    <citation type="journal article" date="2020" name="Fungal Divers.">
        <title>Resolving the Mortierellaceae phylogeny through synthesis of multi-gene phylogenetics and phylogenomics.</title>
        <authorList>
            <person name="Vandepol N."/>
            <person name="Liber J."/>
            <person name="Desiro A."/>
            <person name="Na H."/>
            <person name="Kennedy M."/>
            <person name="Barry K."/>
            <person name="Grigoriev I.V."/>
            <person name="Miller A.N."/>
            <person name="O'Donnell K."/>
            <person name="Stajich J.E."/>
            <person name="Bonito G."/>
        </authorList>
    </citation>
    <scope>NUCLEOTIDE SEQUENCE</scope>
    <source>
        <strain evidence="2">KOD1015</strain>
    </source>
</reference>
<feature type="compositionally biased region" description="Polar residues" evidence="1">
    <location>
        <begin position="387"/>
        <end position="398"/>
    </location>
</feature>
<feature type="region of interest" description="Disordered" evidence="1">
    <location>
        <begin position="594"/>
        <end position="633"/>
    </location>
</feature>
<feature type="region of interest" description="Disordered" evidence="1">
    <location>
        <begin position="209"/>
        <end position="264"/>
    </location>
</feature>
<dbReference type="EMBL" id="JAABOA010004189">
    <property type="protein sequence ID" value="KAF9577947.1"/>
    <property type="molecule type" value="Genomic_DNA"/>
</dbReference>
<feature type="region of interest" description="Disordered" evidence="1">
    <location>
        <begin position="387"/>
        <end position="494"/>
    </location>
</feature>
<feature type="compositionally biased region" description="Polar residues" evidence="1">
    <location>
        <begin position="654"/>
        <end position="675"/>
    </location>
</feature>
<evidence type="ECO:0000256" key="1">
    <source>
        <dbReference type="SAM" id="MobiDB-lite"/>
    </source>
</evidence>
<feature type="region of interest" description="Disordered" evidence="1">
    <location>
        <begin position="546"/>
        <end position="580"/>
    </location>
</feature>